<accession>A0A1W2ALY0</accession>
<dbReference type="Proteomes" id="UP000192393">
    <property type="component" value="Unassembled WGS sequence"/>
</dbReference>
<keyword evidence="1 2" id="KW-0732">Signal</keyword>
<evidence type="ECO:0000256" key="2">
    <source>
        <dbReference type="SAM" id="SignalP"/>
    </source>
</evidence>
<keyword evidence="4" id="KW-1185">Reference proteome</keyword>
<feature type="signal peptide" evidence="2">
    <location>
        <begin position="1"/>
        <end position="22"/>
    </location>
</feature>
<dbReference type="NCBIfam" id="TIGR04183">
    <property type="entry name" value="Por_Secre_tail"/>
    <property type="match status" value="1"/>
</dbReference>
<organism evidence="3 4">
    <name type="scientific">Moheibacter sediminis</name>
    <dbReference type="NCBI Taxonomy" id="1434700"/>
    <lineage>
        <taxon>Bacteria</taxon>
        <taxon>Pseudomonadati</taxon>
        <taxon>Bacteroidota</taxon>
        <taxon>Flavobacteriia</taxon>
        <taxon>Flavobacteriales</taxon>
        <taxon>Weeksellaceae</taxon>
        <taxon>Moheibacter</taxon>
    </lineage>
</organism>
<dbReference type="OrthoDB" id="1164152at2"/>
<dbReference type="EMBL" id="FWXS01000004">
    <property type="protein sequence ID" value="SMC61522.1"/>
    <property type="molecule type" value="Genomic_DNA"/>
</dbReference>
<proteinExistence type="predicted"/>
<dbReference type="InterPro" id="IPR026444">
    <property type="entry name" value="Secre_tail"/>
</dbReference>
<dbReference type="STRING" id="1434700.SAMN06296427_104273"/>
<evidence type="ECO:0000313" key="3">
    <source>
        <dbReference type="EMBL" id="SMC61522.1"/>
    </source>
</evidence>
<reference evidence="3 4" key="1">
    <citation type="submission" date="2017-04" db="EMBL/GenBank/DDBJ databases">
        <authorList>
            <person name="Afonso C.L."/>
            <person name="Miller P.J."/>
            <person name="Scott M.A."/>
            <person name="Spackman E."/>
            <person name="Goraichik I."/>
            <person name="Dimitrov K.M."/>
            <person name="Suarez D.L."/>
            <person name="Swayne D.E."/>
        </authorList>
    </citation>
    <scope>NUCLEOTIDE SEQUENCE [LARGE SCALE GENOMIC DNA]</scope>
    <source>
        <strain evidence="3 4">CGMCC 1.12708</strain>
    </source>
</reference>
<evidence type="ECO:0000256" key="1">
    <source>
        <dbReference type="ARBA" id="ARBA00022729"/>
    </source>
</evidence>
<dbReference type="RefSeq" id="WP_084017182.1">
    <property type="nucleotide sequence ID" value="NZ_FWXS01000004.1"/>
</dbReference>
<feature type="chain" id="PRO_5012031855" evidence="2">
    <location>
        <begin position="23"/>
        <end position="1461"/>
    </location>
</feature>
<gene>
    <name evidence="3" type="ORF">SAMN06296427_104273</name>
</gene>
<name>A0A1W2ALY0_9FLAO</name>
<evidence type="ECO:0000313" key="4">
    <source>
        <dbReference type="Proteomes" id="UP000192393"/>
    </source>
</evidence>
<sequence length="1461" mass="163528">MRVIRVLFLVIFLMTVSSQGQSVDYTRAPNSYIFDINFAQQNGKGGLMIPVKKAYEVWASNEYLTQDGINIPIPQGQGSASLYWEDVPGLIRSVELVGAGEASKIKVMIDQAKGKGNALVAFKIEGEVYWSWHIWITDDPSDGVVYSQEFETDIDLVRFDPKYMDRNLGALNNQFLGDDWHKSAGLMYQWGRKDPFPTMVYKDFSFYELNGEDIGTMRHKDAIDTPTSTKFKDDFLRPYDEIEKNISFSVRNPLTYISNTDDDPYTEPNGTNGTWFSKQQYRNATTAWDLWGDNYRGDMSNASSSNTTLANDSKSYELKSPYDPCPNGWRIPSFYGRITSNNNHSPWGRKNSGGNDAANPLHSFLYPNTYNPVLNGVKVYIGLGMDFTEVPNRNLGIMPIAGNMEYYPNIVSPTSIPHTEYQDEAADGALWSATYGQGGAKMYKMIADLYKDPFNENSPANAVFATSSTRPKEGNALRCMQDPNMHKIGSFETEYVDGDVVNYTEGIDNPNSYIISLGQLIQTIPVNKAFAVYNQYLTDHEMLSDNDLKANVYWTTNSQLVSKVYLIPDDSDPSDMKKSSIVVELNPEQTGNAVISLHNGDITNPVNWSWHIWVPQSQINKITYTTEEIIPANYNFVNLTNSRNPPLTTTFMDRNLGAIEAFPHSDDPDLESKAERSGGFYYQWGRKDPIPTFTNPGAAVYNIFKGTSVNAQGEVTYDELNLDSYNSEYTSDYTNYSSVAGVSESDRKSIKISKIMKFSSQNPMTYLYQNGEGIKDWLSDELGYGQERWGHGTSKSPFDPCPAGWRVPDMTFVFTEYRGSSPWFNGKKLSSQQANPHFLGSHYGGSPVTNGNITLGWIFNDPLYNVGNYPATGIRSDGNTIQGIGFQTGIWTASVSMRQQSNAFAFRIRRETNGDYRVTSAGSFSPQNGMNVRCSVDEPRYTGEQICPGTTWNGSNWSNGIPDLNKKAIINGTLILSSDLEACELEVMNNGNLLIPSGFTFTVKGIVINNASAESFIVSSGANLIQQENIENIGPITVRRDNQPFKRLDYTMWSSPVSGQQLQAFSPMTLPNRITTYEGILSYVAVPDVTVNFLKGKGYMFRAPNNWSATPEIYSGEFKGVPFNGDIILPTHPENHTSIGNPYPSNISADALMLENPGISTLYFWTNVNPVTGGTYAGNNYATYTFLGGTSSGGNVIAPNGIISVGQGFLVGSYSAEVIFRNPMRVDNQSIFYRNEELEKHRMWLDLKNEEEFYNQIIIGYMDGATNGIDNQIDGKHFGYQGSALYNLIGEEKFTIQGRALPFQISDVVKLGFKAVEAGRFTILLSNFDGLFTEGEFMIYVKDNDLNLIHNLMESSYTFESPSGEFTERFEIVYQEESTMAAEDIMNGYVQIYTNNKDIIVESKNEKIVSVELYDLNGRKINSNQNLNTNFHEIKSNSNGIWVVKVQTQNSEMIVKKIIIK</sequence>
<protein>
    <submittedName>
        <fullName evidence="3">Por secretion system C-terminal sorting domain-containing protein</fullName>
    </submittedName>
</protein>